<gene>
    <name evidence="1" type="ORF">GCM10009037_01120</name>
</gene>
<proteinExistence type="predicted"/>
<dbReference type="GO" id="GO:0010411">
    <property type="term" value="P:xyloglucan metabolic process"/>
    <property type="evidence" value="ECO:0007669"/>
    <property type="project" value="TreeGrafter"/>
</dbReference>
<dbReference type="GO" id="GO:0016787">
    <property type="term" value="F:hydrolase activity"/>
    <property type="evidence" value="ECO:0007669"/>
    <property type="project" value="UniProtKB-KW"/>
</dbReference>
<evidence type="ECO:0000313" key="2">
    <source>
        <dbReference type="Proteomes" id="UP000628840"/>
    </source>
</evidence>
<dbReference type="Proteomes" id="UP000628840">
    <property type="component" value="Unassembled WGS sequence"/>
</dbReference>
<keyword evidence="2" id="KW-1185">Reference proteome</keyword>
<dbReference type="PANTHER" id="PTHR43739:SF5">
    <property type="entry name" value="EXO-ALPHA-SIALIDASE"/>
    <property type="match status" value="1"/>
</dbReference>
<dbReference type="EMBL" id="BMPF01000001">
    <property type="protein sequence ID" value="GGL21594.1"/>
    <property type="molecule type" value="Genomic_DNA"/>
</dbReference>
<dbReference type="CDD" id="cd15482">
    <property type="entry name" value="Sialidase_non-viral"/>
    <property type="match status" value="1"/>
</dbReference>
<dbReference type="InterPro" id="IPR052025">
    <property type="entry name" value="Xyloglucanase_GH74"/>
</dbReference>
<protein>
    <submittedName>
        <fullName evidence="1">Glycosyl hydrolase</fullName>
    </submittedName>
</protein>
<dbReference type="Gene3D" id="2.130.10.10">
    <property type="entry name" value="YVTN repeat-like/Quinoprotein amine dehydrogenase"/>
    <property type="match status" value="1"/>
</dbReference>
<dbReference type="SUPFAM" id="SSF110296">
    <property type="entry name" value="Oligoxyloglucan reducing end-specific cellobiohydrolase"/>
    <property type="match status" value="1"/>
</dbReference>
<comment type="caution">
    <text evidence="1">The sequence shown here is derived from an EMBL/GenBank/DDBJ whole genome shotgun (WGS) entry which is preliminary data.</text>
</comment>
<name>A0A830F5H7_9EURY</name>
<dbReference type="OrthoDB" id="197823at2157"/>
<dbReference type="PANTHER" id="PTHR43739">
    <property type="entry name" value="XYLOGLUCANASE (EUROFUNG)"/>
    <property type="match status" value="1"/>
</dbReference>
<dbReference type="RefSeq" id="WP_188876521.1">
    <property type="nucleotide sequence ID" value="NZ_BMPF01000001.1"/>
</dbReference>
<accession>A0A830F5H7</accession>
<sequence length="311" mass="33830">MAIIAGTRDGVYRFADDAGTDAERVLDSGNSLRVRTFDGVEGVFAAMTSGLYRSRDGGNTWADLDVPRAEVYSVVASPDGERLYAGTHPAHLSVSTDEGETWRELDGFQDLPSRDDWHTPRHRNEAHVRSLGVHPNRPDRVIAGVEVGGVHASDDRGETWAERRNGLQDDVHHVLVIGQEEYVASCGGGLYRTADAGRSWTRLDTDLDHRYFREAALVDGRLYAAAARDPPGSWRGETGADGVLLESTDRGESFADVSYPGGPEEVVLAWTHDGEPVHAGTNEGRLVRRSADGAWTDAGRAPESIRALESL</sequence>
<dbReference type="AlphaFoldDB" id="A0A830F5H7"/>
<reference evidence="1 2" key="1">
    <citation type="journal article" date="2019" name="Int. J. Syst. Evol. Microbiol.">
        <title>The Global Catalogue of Microorganisms (GCM) 10K type strain sequencing project: providing services to taxonomists for standard genome sequencing and annotation.</title>
        <authorList>
            <consortium name="The Broad Institute Genomics Platform"/>
            <consortium name="The Broad Institute Genome Sequencing Center for Infectious Disease"/>
            <person name="Wu L."/>
            <person name="Ma J."/>
        </authorList>
    </citation>
    <scope>NUCLEOTIDE SEQUENCE [LARGE SCALE GENOMIC DNA]</scope>
    <source>
        <strain evidence="1 2">JCM 19585</strain>
    </source>
</reference>
<keyword evidence="1" id="KW-0378">Hydrolase</keyword>
<evidence type="ECO:0000313" key="1">
    <source>
        <dbReference type="EMBL" id="GGL21594.1"/>
    </source>
</evidence>
<organism evidence="1 2">
    <name type="scientific">Halarchaeum grantii</name>
    <dbReference type="NCBI Taxonomy" id="1193105"/>
    <lineage>
        <taxon>Archaea</taxon>
        <taxon>Methanobacteriati</taxon>
        <taxon>Methanobacteriota</taxon>
        <taxon>Stenosarchaea group</taxon>
        <taxon>Halobacteria</taxon>
        <taxon>Halobacteriales</taxon>
        <taxon>Halobacteriaceae</taxon>
    </lineage>
</organism>
<dbReference type="InterPro" id="IPR015943">
    <property type="entry name" value="WD40/YVTN_repeat-like_dom_sf"/>
</dbReference>